<dbReference type="InterPro" id="IPR011530">
    <property type="entry name" value="rRNA_adenine_dimethylase"/>
</dbReference>
<dbReference type="InterPro" id="IPR001737">
    <property type="entry name" value="KsgA/Erm"/>
</dbReference>
<feature type="binding site" evidence="7 8">
    <location>
        <position position="101"/>
    </location>
    <ligand>
        <name>S-adenosyl-L-methionine</name>
        <dbReference type="ChEBI" id="CHEBI:59789"/>
    </ligand>
</feature>
<dbReference type="AlphaFoldDB" id="A0A235B249"/>
<keyword evidence="6 7" id="KW-0694">RNA-binding</keyword>
<dbReference type="InterPro" id="IPR020598">
    <property type="entry name" value="rRNA_Ade_methylase_Trfase_N"/>
</dbReference>
<dbReference type="Gene3D" id="3.40.50.150">
    <property type="entry name" value="Vaccinia Virus protein VP39"/>
    <property type="match status" value="1"/>
</dbReference>
<evidence type="ECO:0000256" key="6">
    <source>
        <dbReference type="ARBA" id="ARBA00022884"/>
    </source>
</evidence>
<proteinExistence type="inferred from homology"/>
<reference evidence="10 11" key="1">
    <citation type="submission" date="2017-07" db="EMBL/GenBank/DDBJ databases">
        <title>The genome sequence of Paludifilum halophilum highlights mechanisms for microbial adaptation to high salt environemnts.</title>
        <authorList>
            <person name="Belbahri L."/>
        </authorList>
    </citation>
    <scope>NUCLEOTIDE SEQUENCE [LARGE SCALE GENOMIC DNA]</scope>
    <source>
        <strain evidence="10 11">DSM 102817</strain>
    </source>
</reference>
<keyword evidence="3 7" id="KW-0489">Methyltransferase</keyword>
<evidence type="ECO:0000256" key="1">
    <source>
        <dbReference type="ARBA" id="ARBA00022490"/>
    </source>
</evidence>
<evidence type="ECO:0000256" key="8">
    <source>
        <dbReference type="PROSITE-ProRule" id="PRU01026"/>
    </source>
</evidence>
<dbReference type="SMART" id="SM00650">
    <property type="entry name" value="rADc"/>
    <property type="match status" value="1"/>
</dbReference>
<evidence type="ECO:0000256" key="4">
    <source>
        <dbReference type="ARBA" id="ARBA00022679"/>
    </source>
</evidence>
<keyword evidence="1 7" id="KW-0963">Cytoplasm</keyword>
<evidence type="ECO:0000256" key="3">
    <source>
        <dbReference type="ARBA" id="ARBA00022603"/>
    </source>
</evidence>
<dbReference type="Pfam" id="PF00398">
    <property type="entry name" value="RrnaAD"/>
    <property type="match status" value="1"/>
</dbReference>
<name>A0A235B249_9BACL</name>
<evidence type="ECO:0000256" key="2">
    <source>
        <dbReference type="ARBA" id="ARBA00022552"/>
    </source>
</evidence>
<evidence type="ECO:0000313" key="11">
    <source>
        <dbReference type="Proteomes" id="UP000215459"/>
    </source>
</evidence>
<dbReference type="Proteomes" id="UP000215459">
    <property type="component" value="Unassembled WGS sequence"/>
</dbReference>
<keyword evidence="4 7" id="KW-0808">Transferase</keyword>
<evidence type="ECO:0000259" key="9">
    <source>
        <dbReference type="SMART" id="SM00650"/>
    </source>
</evidence>
<evidence type="ECO:0000256" key="5">
    <source>
        <dbReference type="ARBA" id="ARBA00022691"/>
    </source>
</evidence>
<dbReference type="RefSeq" id="WP_094265779.1">
    <property type="nucleotide sequence ID" value="NZ_NOWF01000013.1"/>
</dbReference>
<feature type="binding site" evidence="7 8">
    <location>
        <position position="30"/>
    </location>
    <ligand>
        <name>S-adenosyl-L-methionine</name>
        <dbReference type="ChEBI" id="CHEBI:59789"/>
    </ligand>
</feature>
<dbReference type="FunFam" id="3.40.50.150:FF:000023">
    <property type="entry name" value="Ribosomal RNA small subunit methyltransferase A"/>
    <property type="match status" value="1"/>
</dbReference>
<feature type="binding site" evidence="7 8">
    <location>
        <position position="126"/>
    </location>
    <ligand>
        <name>S-adenosyl-L-methionine</name>
        <dbReference type="ChEBI" id="CHEBI:59789"/>
    </ligand>
</feature>
<comment type="similarity">
    <text evidence="7">Belongs to the class I-like SAM-binding methyltransferase superfamily. rRNA adenine N(6)-methyltransferase family. RsmA subfamily.</text>
</comment>
<dbReference type="CDD" id="cd02440">
    <property type="entry name" value="AdoMet_MTases"/>
    <property type="match status" value="1"/>
</dbReference>
<feature type="binding site" evidence="7 8">
    <location>
        <position position="76"/>
    </location>
    <ligand>
        <name>S-adenosyl-L-methionine</name>
        <dbReference type="ChEBI" id="CHEBI:59789"/>
    </ligand>
</feature>
<dbReference type="Gene3D" id="1.10.8.100">
    <property type="entry name" value="Ribosomal RNA adenine dimethylase-like, domain 2"/>
    <property type="match status" value="1"/>
</dbReference>
<accession>A0A235B249</accession>
<dbReference type="NCBIfam" id="TIGR00755">
    <property type="entry name" value="ksgA"/>
    <property type="match status" value="1"/>
</dbReference>
<dbReference type="EC" id="2.1.1.182" evidence="7"/>
<keyword evidence="11" id="KW-1185">Reference proteome</keyword>
<dbReference type="PROSITE" id="PS01131">
    <property type="entry name" value="RRNA_A_DIMETH"/>
    <property type="match status" value="1"/>
</dbReference>
<dbReference type="PROSITE" id="PS51689">
    <property type="entry name" value="SAM_RNA_A_N6_MT"/>
    <property type="match status" value="1"/>
</dbReference>
<dbReference type="InterPro" id="IPR023165">
    <property type="entry name" value="rRNA_Ade_diMease-like_C"/>
</dbReference>
<dbReference type="PANTHER" id="PTHR11727:SF7">
    <property type="entry name" value="DIMETHYLADENOSINE TRANSFERASE-RELATED"/>
    <property type="match status" value="1"/>
</dbReference>
<feature type="domain" description="Ribosomal RNA adenine methylase transferase N-terminal" evidence="9">
    <location>
        <begin position="35"/>
        <end position="211"/>
    </location>
</feature>
<feature type="binding site" evidence="7 8">
    <location>
        <position position="28"/>
    </location>
    <ligand>
        <name>S-adenosyl-L-methionine</name>
        <dbReference type="ChEBI" id="CHEBI:59789"/>
    </ligand>
</feature>
<organism evidence="10 11">
    <name type="scientific">Paludifilum halophilum</name>
    <dbReference type="NCBI Taxonomy" id="1642702"/>
    <lineage>
        <taxon>Bacteria</taxon>
        <taxon>Bacillati</taxon>
        <taxon>Bacillota</taxon>
        <taxon>Bacilli</taxon>
        <taxon>Bacillales</taxon>
        <taxon>Thermoactinomycetaceae</taxon>
        <taxon>Paludifilum</taxon>
    </lineage>
</organism>
<dbReference type="SUPFAM" id="SSF53335">
    <property type="entry name" value="S-adenosyl-L-methionine-dependent methyltransferases"/>
    <property type="match status" value="1"/>
</dbReference>
<dbReference type="OrthoDB" id="9814755at2"/>
<evidence type="ECO:0000256" key="7">
    <source>
        <dbReference type="HAMAP-Rule" id="MF_00607"/>
    </source>
</evidence>
<dbReference type="HAMAP" id="MF_00607">
    <property type="entry name" value="16SrRNA_methyltr_A"/>
    <property type="match status" value="1"/>
</dbReference>
<dbReference type="FunFam" id="1.10.8.100:FF:000001">
    <property type="entry name" value="Ribosomal RNA small subunit methyltransferase A"/>
    <property type="match status" value="1"/>
</dbReference>
<comment type="subcellular location">
    <subcellularLocation>
        <location evidence="7">Cytoplasm</location>
    </subcellularLocation>
</comment>
<comment type="function">
    <text evidence="7">Specifically dimethylates two adjacent adenosines (A1518 and A1519) in the loop of a conserved hairpin near the 3'-end of 16S rRNA in the 30S particle. May play a critical role in biogenesis of 30S subunits.</text>
</comment>
<comment type="catalytic activity">
    <reaction evidence="7">
        <text>adenosine(1518)/adenosine(1519) in 16S rRNA + 4 S-adenosyl-L-methionine = N(6)-dimethyladenosine(1518)/N(6)-dimethyladenosine(1519) in 16S rRNA + 4 S-adenosyl-L-homocysteine + 4 H(+)</text>
        <dbReference type="Rhea" id="RHEA:19609"/>
        <dbReference type="Rhea" id="RHEA-COMP:10232"/>
        <dbReference type="Rhea" id="RHEA-COMP:10233"/>
        <dbReference type="ChEBI" id="CHEBI:15378"/>
        <dbReference type="ChEBI" id="CHEBI:57856"/>
        <dbReference type="ChEBI" id="CHEBI:59789"/>
        <dbReference type="ChEBI" id="CHEBI:74411"/>
        <dbReference type="ChEBI" id="CHEBI:74493"/>
        <dbReference type="EC" id="2.1.1.182"/>
    </reaction>
</comment>
<dbReference type="InterPro" id="IPR020596">
    <property type="entry name" value="rRNA_Ade_Mease_Trfase_CS"/>
</dbReference>
<keyword evidence="5 7" id="KW-0949">S-adenosyl-L-methionine</keyword>
<dbReference type="EMBL" id="NOWF01000013">
    <property type="protein sequence ID" value="OYD06378.1"/>
    <property type="molecule type" value="Genomic_DNA"/>
</dbReference>
<protein>
    <recommendedName>
        <fullName evidence="7">Ribosomal RNA small subunit methyltransferase A</fullName>
        <ecNumber evidence="7">2.1.1.182</ecNumber>
    </recommendedName>
    <alternativeName>
        <fullName evidence="7">16S rRNA (adenine(1518)-N(6)/adenine(1519)-N(6))-dimethyltransferase</fullName>
    </alternativeName>
    <alternativeName>
        <fullName evidence="7">16S rRNA dimethyladenosine transferase</fullName>
    </alternativeName>
    <alternativeName>
        <fullName evidence="7">16S rRNA dimethylase</fullName>
    </alternativeName>
    <alternativeName>
        <fullName evidence="7">S-adenosylmethionine-6-N', N'-adenosyl(rRNA) dimethyltransferase</fullName>
    </alternativeName>
</protein>
<dbReference type="GO" id="GO:0052908">
    <property type="term" value="F:16S rRNA (adenine(1518)-N(6)/adenine(1519)-N(6))-dimethyltransferase activity"/>
    <property type="evidence" value="ECO:0007669"/>
    <property type="project" value="UniProtKB-EC"/>
</dbReference>
<dbReference type="GO" id="GO:0005829">
    <property type="term" value="C:cytosol"/>
    <property type="evidence" value="ECO:0007669"/>
    <property type="project" value="TreeGrafter"/>
</dbReference>
<dbReference type="PANTHER" id="PTHR11727">
    <property type="entry name" value="DIMETHYLADENOSINE TRANSFERASE"/>
    <property type="match status" value="1"/>
</dbReference>
<keyword evidence="2 7" id="KW-0698">rRNA processing</keyword>
<feature type="binding site" evidence="7 8">
    <location>
        <position position="55"/>
    </location>
    <ligand>
        <name>S-adenosyl-L-methionine</name>
        <dbReference type="ChEBI" id="CHEBI:59789"/>
    </ligand>
</feature>
<dbReference type="InterPro" id="IPR029063">
    <property type="entry name" value="SAM-dependent_MTases_sf"/>
</dbReference>
<sequence length="298" mass="33048">MAEQAIAGRTRELLARHGLVLKKSLGQHFLTDPHILNKMIDAAELGSDAGVLEIGPGVGALTERLAEEAGSVAAVELDARLVPVLKELFLSSPHVHIIHGDAMKLDLGQVIHTCLGDTSRRSVVANLPYYATSPILMRLLEERLPLDRIVVMIQKEVAQRLMARPGTKDYGALTVAARYYAETEWVTRVPGHVFIPRPQVDSAVIRFHIRKQPAVEVADERLFFRVVRAAFGQRRKTLLNALAANLSEGKRKKEVNEWILEAGIDPKRRGETLTLEEFAGLADVLDRKARDLIRMAGK</sequence>
<dbReference type="GO" id="GO:0003723">
    <property type="term" value="F:RNA binding"/>
    <property type="evidence" value="ECO:0007669"/>
    <property type="project" value="UniProtKB-UniRule"/>
</dbReference>
<evidence type="ECO:0000313" key="10">
    <source>
        <dbReference type="EMBL" id="OYD06378.1"/>
    </source>
</evidence>
<gene>
    <name evidence="7" type="primary">rsmA</name>
    <name evidence="7" type="synonym">ksgA</name>
    <name evidence="10" type="ORF">CHM34_16855</name>
</gene>
<comment type="caution">
    <text evidence="10">The sequence shown here is derived from an EMBL/GenBank/DDBJ whole genome shotgun (WGS) entry which is preliminary data.</text>
</comment>